<proteinExistence type="predicted"/>
<name>A0A1F6FHJ7_9BACT</name>
<organism evidence="1 2">
    <name type="scientific">Candidatus Kaiserbacteria bacterium RIFCSPLOWO2_12_FULL_45_26</name>
    <dbReference type="NCBI Taxonomy" id="1798525"/>
    <lineage>
        <taxon>Bacteria</taxon>
        <taxon>Candidatus Kaiseribacteriota</taxon>
    </lineage>
</organism>
<evidence type="ECO:0000313" key="1">
    <source>
        <dbReference type="EMBL" id="OGG85323.1"/>
    </source>
</evidence>
<dbReference type="AlphaFoldDB" id="A0A1F6FHJ7"/>
<gene>
    <name evidence="1" type="ORF">A3G90_04705</name>
</gene>
<comment type="caution">
    <text evidence="1">The sequence shown here is derived from an EMBL/GenBank/DDBJ whole genome shotgun (WGS) entry which is preliminary data.</text>
</comment>
<sequence length="264" mass="28666">MSTLVEINGISFLPIKDAAKEFSYSRDYVARLAREGKIVATQVNRQWLIDGVSLQNFAEASELEQSVRKQQLSLERKREQVVKQEVASIKKKHRAKSKSINLHAQMVAASVLCLGLLTGAGMYTVSSLLSVPVTSVANLGAVSPTEEVYVEEIPLAAVTPQPTTLYSSEVEYPLFVVEEEVRDLSVGNAEGVFLLNRDGEVQTAADVAALFSDEVEVEFLDDSTGVVKYQSGAGEVVEYPFVSVPTGQRKHTASATTSAPLEII</sequence>
<dbReference type="STRING" id="1798525.A3G90_04705"/>
<reference evidence="1 2" key="1">
    <citation type="journal article" date="2016" name="Nat. Commun.">
        <title>Thousands of microbial genomes shed light on interconnected biogeochemical processes in an aquifer system.</title>
        <authorList>
            <person name="Anantharaman K."/>
            <person name="Brown C.T."/>
            <person name="Hug L.A."/>
            <person name="Sharon I."/>
            <person name="Castelle C.J."/>
            <person name="Probst A.J."/>
            <person name="Thomas B.C."/>
            <person name="Singh A."/>
            <person name="Wilkins M.J."/>
            <person name="Karaoz U."/>
            <person name="Brodie E.L."/>
            <person name="Williams K.H."/>
            <person name="Hubbard S.S."/>
            <person name="Banfield J.F."/>
        </authorList>
    </citation>
    <scope>NUCLEOTIDE SEQUENCE [LARGE SCALE GENOMIC DNA]</scope>
</reference>
<protein>
    <submittedName>
        <fullName evidence="1">Uncharacterized protein</fullName>
    </submittedName>
</protein>
<evidence type="ECO:0000313" key="2">
    <source>
        <dbReference type="Proteomes" id="UP000177325"/>
    </source>
</evidence>
<dbReference type="Proteomes" id="UP000177325">
    <property type="component" value="Unassembled WGS sequence"/>
</dbReference>
<accession>A0A1F6FHJ7</accession>
<dbReference type="EMBL" id="MFMM01000001">
    <property type="protein sequence ID" value="OGG85323.1"/>
    <property type="molecule type" value="Genomic_DNA"/>
</dbReference>